<dbReference type="OrthoDB" id="7808807at2"/>
<evidence type="ECO:0000256" key="2">
    <source>
        <dbReference type="ARBA" id="ARBA00010742"/>
    </source>
</evidence>
<comment type="similarity">
    <text evidence="2">Belongs to the bacterial solute-binding protein SsuA/TauA family.</text>
</comment>
<feature type="domain" description="SsuA/THI5-like" evidence="5">
    <location>
        <begin position="56"/>
        <end position="261"/>
    </location>
</feature>
<dbReference type="GO" id="GO:0042597">
    <property type="term" value="C:periplasmic space"/>
    <property type="evidence" value="ECO:0007669"/>
    <property type="project" value="UniProtKB-SubCell"/>
</dbReference>
<organism evidence="6 7">
    <name type="scientific">Citricoccus muralis</name>
    <dbReference type="NCBI Taxonomy" id="169134"/>
    <lineage>
        <taxon>Bacteria</taxon>
        <taxon>Bacillati</taxon>
        <taxon>Actinomycetota</taxon>
        <taxon>Actinomycetes</taxon>
        <taxon>Micrococcales</taxon>
        <taxon>Micrococcaceae</taxon>
        <taxon>Citricoccus</taxon>
    </lineage>
</organism>
<sequence>MNKKLLPVLALLGTLSVAGCSTGTPSGTEASSTEAGATAAGLEKVVVGSIPFAETATIQIAMNEGIFEEHGLEVELADAPGGGAGLIPAVMSGDLDITYSNYPSVLQAIDKGLPLSIIRENDRGGAQGIYVLSDGDIDELSDLKGKRVAVNGLGNIMEITSRSVLEEHGVTGVDFVEIPPAQMEASVENGNVDGAWLVEPFVTMATADDGLTKLVSAFEGTTENVPVAGWVTSAEFLNESPDTVNAFVDALDEATARAAEDKDLLNKTLARYTSISPDVIEQLNPIGFSVESDYEGLDTLNELMVKQGLISEPVDLEAVTHER</sequence>
<comment type="subcellular location">
    <subcellularLocation>
        <location evidence="1">Periplasm</location>
    </subcellularLocation>
</comment>
<dbReference type="Proteomes" id="UP000256727">
    <property type="component" value="Unassembled WGS sequence"/>
</dbReference>
<evidence type="ECO:0000256" key="4">
    <source>
        <dbReference type="SAM" id="SignalP"/>
    </source>
</evidence>
<reference evidence="6 7" key="1">
    <citation type="submission" date="2018-07" db="EMBL/GenBank/DDBJ databases">
        <title>Sequencing the genomes of 1000 actinobacteria strains.</title>
        <authorList>
            <person name="Klenk H.-P."/>
        </authorList>
    </citation>
    <scope>NUCLEOTIDE SEQUENCE [LARGE SCALE GENOMIC DNA]</scope>
    <source>
        <strain evidence="6 7">DSM 14442</strain>
    </source>
</reference>
<protein>
    <submittedName>
        <fullName evidence="6">NitT/TauT family transport system substrate-binding protein</fullName>
    </submittedName>
</protein>
<dbReference type="EMBL" id="QREH01000001">
    <property type="protein sequence ID" value="REE04791.1"/>
    <property type="molecule type" value="Genomic_DNA"/>
</dbReference>
<dbReference type="Pfam" id="PF09084">
    <property type="entry name" value="NMT1"/>
    <property type="match status" value="1"/>
</dbReference>
<dbReference type="RefSeq" id="WP_115932663.1">
    <property type="nucleotide sequence ID" value="NZ_QREH01000001.1"/>
</dbReference>
<feature type="signal peptide" evidence="4">
    <location>
        <begin position="1"/>
        <end position="20"/>
    </location>
</feature>
<evidence type="ECO:0000256" key="3">
    <source>
        <dbReference type="ARBA" id="ARBA00022729"/>
    </source>
</evidence>
<accession>A0A3D9LEB8</accession>
<dbReference type="Gene3D" id="3.40.190.10">
    <property type="entry name" value="Periplasmic binding protein-like II"/>
    <property type="match status" value="2"/>
</dbReference>
<feature type="chain" id="PRO_5038839066" evidence="4">
    <location>
        <begin position="21"/>
        <end position="323"/>
    </location>
</feature>
<name>A0A3D9LEB8_9MICC</name>
<dbReference type="PANTHER" id="PTHR30024">
    <property type="entry name" value="ALIPHATIC SULFONATES-BINDING PROTEIN-RELATED"/>
    <property type="match status" value="1"/>
</dbReference>
<evidence type="ECO:0000313" key="6">
    <source>
        <dbReference type="EMBL" id="REE04791.1"/>
    </source>
</evidence>
<dbReference type="PROSITE" id="PS51257">
    <property type="entry name" value="PROKAR_LIPOPROTEIN"/>
    <property type="match status" value="1"/>
</dbReference>
<evidence type="ECO:0000256" key="1">
    <source>
        <dbReference type="ARBA" id="ARBA00004418"/>
    </source>
</evidence>
<dbReference type="SUPFAM" id="SSF53850">
    <property type="entry name" value="Periplasmic binding protein-like II"/>
    <property type="match status" value="1"/>
</dbReference>
<proteinExistence type="inferred from homology"/>
<dbReference type="InterPro" id="IPR015168">
    <property type="entry name" value="SsuA/THI5"/>
</dbReference>
<dbReference type="PANTHER" id="PTHR30024:SF47">
    <property type="entry name" value="TAURINE-BINDING PERIPLASMIC PROTEIN"/>
    <property type="match status" value="1"/>
</dbReference>
<gene>
    <name evidence="6" type="ORF">C8E99_2645</name>
</gene>
<keyword evidence="7" id="KW-1185">Reference proteome</keyword>
<evidence type="ECO:0000313" key="7">
    <source>
        <dbReference type="Proteomes" id="UP000256727"/>
    </source>
</evidence>
<dbReference type="AlphaFoldDB" id="A0A3D9LEB8"/>
<comment type="caution">
    <text evidence="6">The sequence shown here is derived from an EMBL/GenBank/DDBJ whole genome shotgun (WGS) entry which is preliminary data.</text>
</comment>
<keyword evidence="3 4" id="KW-0732">Signal</keyword>
<evidence type="ECO:0000259" key="5">
    <source>
        <dbReference type="Pfam" id="PF09084"/>
    </source>
</evidence>